<geneLocation type="mitochondrion" evidence="2"/>
<evidence type="ECO:0000313" key="1">
    <source>
        <dbReference type="EMBL" id="KUM45657.1"/>
    </source>
</evidence>
<proteinExistence type="predicted"/>
<dbReference type="EMBL" id="LKAM01000017">
    <property type="protein sequence ID" value="KUM45657.1"/>
    <property type="molecule type" value="Genomic_DNA"/>
</dbReference>
<organism evidence="2">
    <name type="scientific">Picea glauca</name>
    <name type="common">White spruce</name>
    <name type="synonym">Pinus glauca</name>
    <dbReference type="NCBI Taxonomy" id="3330"/>
    <lineage>
        <taxon>Eukaryota</taxon>
        <taxon>Viridiplantae</taxon>
        <taxon>Streptophyta</taxon>
        <taxon>Embryophyta</taxon>
        <taxon>Tracheophyta</taxon>
        <taxon>Spermatophyta</taxon>
        <taxon>Pinopsida</taxon>
        <taxon>Pinidae</taxon>
        <taxon>Conifers I</taxon>
        <taxon>Pinales</taxon>
        <taxon>Pinaceae</taxon>
        <taxon>Picea</taxon>
    </lineage>
</organism>
<protein>
    <submittedName>
        <fullName evidence="2">Uncharacterized protein</fullName>
    </submittedName>
</protein>
<reference evidence="2" key="1">
    <citation type="journal article" date="2015" name="Genome Biol. Evol.">
        <title>Organellar Genomes of White Spruce (Picea glauca): Assembly and Annotation.</title>
        <authorList>
            <person name="Jackman S.D."/>
            <person name="Warren R.L."/>
            <person name="Gibb E.A."/>
            <person name="Vandervalk B.P."/>
            <person name="Mohamadi H."/>
            <person name="Chu J."/>
            <person name="Raymond A."/>
            <person name="Pleasance S."/>
            <person name="Coope R."/>
            <person name="Wildung M.R."/>
            <person name="Ritland C.E."/>
            <person name="Bousquet J."/>
            <person name="Jones S.J."/>
            <person name="Bohlmann J."/>
            <person name="Birol I."/>
        </authorList>
    </citation>
    <scope>NUCLEOTIDE SEQUENCE [LARGE SCALE GENOMIC DNA]</scope>
    <source>
        <tissue evidence="2">Flushing bud</tissue>
    </source>
</reference>
<evidence type="ECO:0000313" key="2">
    <source>
        <dbReference type="EMBL" id="KUM45664.1"/>
    </source>
</evidence>
<gene>
    <name evidence="1" type="ORF">ABT39_MTgene2493</name>
    <name evidence="2" type="ORF">ABT39_MTgene2500</name>
    <name evidence="3" type="ORF">ABT39_MTgene2519</name>
</gene>
<keyword evidence="2" id="KW-0496">Mitochondrion</keyword>
<name>A0A101LUM2_PICGL</name>
<evidence type="ECO:0000313" key="3">
    <source>
        <dbReference type="EMBL" id="KUM45683.1"/>
    </source>
</evidence>
<dbReference type="EMBL" id="LKAM01000017">
    <property type="protein sequence ID" value="KUM45683.1"/>
    <property type="molecule type" value="Genomic_DNA"/>
</dbReference>
<accession>A0A101LUM2</accession>
<dbReference type="AlphaFoldDB" id="A0A101LUM2"/>
<dbReference type="EMBL" id="LKAM01000017">
    <property type="protein sequence ID" value="KUM45664.1"/>
    <property type="molecule type" value="Genomic_DNA"/>
</dbReference>
<comment type="caution">
    <text evidence="2">The sequence shown here is derived from an EMBL/GenBank/DDBJ whole genome shotgun (WGS) entry which is preliminary data.</text>
</comment>
<sequence length="54" mass="6471">MVRMIAQLAQDRQYQFKLINPCQQNFYIVQHITVDVQERIRNATIRLGASMEQY</sequence>